<organism evidence="4 5">
    <name type="scientific">Fusarium ambrosium</name>
    <dbReference type="NCBI Taxonomy" id="131363"/>
    <lineage>
        <taxon>Eukaryota</taxon>
        <taxon>Fungi</taxon>
        <taxon>Dikarya</taxon>
        <taxon>Ascomycota</taxon>
        <taxon>Pezizomycotina</taxon>
        <taxon>Sordariomycetes</taxon>
        <taxon>Hypocreomycetidae</taxon>
        <taxon>Hypocreales</taxon>
        <taxon>Nectriaceae</taxon>
        <taxon>Fusarium</taxon>
        <taxon>Fusarium solani species complex</taxon>
    </lineage>
</organism>
<dbReference type="GO" id="GO:0008270">
    <property type="term" value="F:zinc ion binding"/>
    <property type="evidence" value="ECO:0007669"/>
    <property type="project" value="UniProtKB-UniRule"/>
</dbReference>
<dbReference type="PANTHER" id="PTHR30304:SF0">
    <property type="entry name" value="D-TAGATOSE-1,6-BISPHOSPHATE ALDOLASE SUBUNIT GATY-RELATED"/>
    <property type="match status" value="1"/>
</dbReference>
<comment type="function">
    <text evidence="3">Catalyzes the aldol condensation of dihydroxyacetone phosphate (DHAP or glycerone-phosphate) with glyceraldehyde 3-phosphate (G3P) to form fructose 1,6-bisphosphate (FBP) in gluconeogenesis and the reverse reaction in glycolysis.</text>
</comment>
<comment type="caution">
    <text evidence="4">The sequence shown here is derived from an EMBL/GenBank/DDBJ whole genome shotgun (WGS) entry which is preliminary data.</text>
</comment>
<feature type="binding site" evidence="2">
    <location>
        <position position="189"/>
    </location>
    <ligand>
        <name>Zn(2+)</name>
        <dbReference type="ChEBI" id="CHEBI:29105"/>
        <label>1</label>
        <note>catalytic</note>
    </ligand>
</feature>
<dbReference type="AlphaFoldDB" id="A0A428UM64"/>
<comment type="pathway">
    <text evidence="3">Carbohydrate degradation; glycolysis; D-glyceraldehyde 3-phosphate and glycerone phosphate from D-glucose: step 4/4.</text>
</comment>
<comment type="similarity">
    <text evidence="3">Belongs to the class II fructose-bisphosphate aldolase family.</text>
</comment>
<dbReference type="EC" id="4.1.2.13" evidence="3"/>
<dbReference type="GO" id="GO:0004332">
    <property type="term" value="F:fructose-bisphosphate aldolase activity"/>
    <property type="evidence" value="ECO:0007669"/>
    <property type="project" value="UniProtKB-EC"/>
</dbReference>
<reference evidence="4 5" key="1">
    <citation type="submission" date="2017-06" db="EMBL/GenBank/DDBJ databases">
        <title>Cmopartive genomic analysis of Ambrosia Fusariam Clade fungi.</title>
        <authorList>
            <person name="Stajich J.E."/>
            <person name="Carrillo J."/>
            <person name="Kijimoto T."/>
            <person name="Eskalen A."/>
            <person name="O'Donnell K."/>
            <person name="Kasson M."/>
        </authorList>
    </citation>
    <scope>NUCLEOTIDE SEQUENCE [LARGE SCALE GENOMIC DNA]</scope>
    <source>
        <strain evidence="4 5">NRRL 20438</strain>
    </source>
</reference>
<protein>
    <recommendedName>
        <fullName evidence="3">Fructose-bisphosphate aldolase</fullName>
        <shortName evidence="3">FBP aldolase</shortName>
        <ecNumber evidence="3">4.1.2.13</ecNumber>
    </recommendedName>
</protein>
<name>A0A428UM64_9HYPO</name>
<keyword evidence="2 3" id="KW-0479">Metal-binding</keyword>
<feature type="binding site" evidence="2">
    <location>
        <position position="85"/>
    </location>
    <ligand>
        <name>Zn(2+)</name>
        <dbReference type="ChEBI" id="CHEBI:29105"/>
        <label>1</label>
        <note>catalytic</note>
    </ligand>
</feature>
<evidence type="ECO:0000313" key="4">
    <source>
        <dbReference type="EMBL" id="RSM15388.1"/>
    </source>
</evidence>
<dbReference type="SUPFAM" id="SSF51569">
    <property type="entry name" value="Aldolase"/>
    <property type="match status" value="1"/>
</dbReference>
<sequence>MASLKESNRTLQILENAVKGKYGVLAAICYNVEHLTALVRAAEAKHSPLILLLFPSTLEQLPTMAWAASAAIKSATVPLSLHLDHAQDVSQIEKVVSSLPFDSIMVDMSHYDHEENLSKTATLTKLCHEHALFTTPEEVEDFLKAGIDILAPSIGNIHGDYLPEGPKLDLTRLSSIDQQIRGRALMALHGTNDFTGDIMKKCIDAGAVKLNVNKLLLEVWHVHLRENADKPFMQRTDEGIKVLQEEVERWMDICGSSGKA</sequence>
<keyword evidence="3" id="KW-0456">Lyase</keyword>
<gene>
    <name evidence="4" type="ORF">CDV31_004978</name>
</gene>
<dbReference type="InterPro" id="IPR013785">
    <property type="entry name" value="Aldolase_TIM"/>
</dbReference>
<feature type="binding site" evidence="2">
    <location>
        <position position="158"/>
    </location>
    <ligand>
        <name>Zn(2+)</name>
        <dbReference type="ChEBI" id="CHEBI:29105"/>
        <label>1</label>
        <note>catalytic</note>
    </ligand>
</feature>
<proteinExistence type="inferred from homology"/>
<dbReference type="EMBL" id="NIZV01000050">
    <property type="protein sequence ID" value="RSM15388.1"/>
    <property type="molecule type" value="Genomic_DNA"/>
</dbReference>
<dbReference type="GO" id="GO:0006096">
    <property type="term" value="P:glycolytic process"/>
    <property type="evidence" value="ECO:0007669"/>
    <property type="project" value="UniProtKB-UniPathway"/>
</dbReference>
<dbReference type="InterPro" id="IPR000771">
    <property type="entry name" value="FBA_II"/>
</dbReference>
<keyword evidence="5" id="KW-1185">Reference proteome</keyword>
<comment type="catalytic activity">
    <reaction evidence="3">
        <text>beta-D-fructose 1,6-bisphosphate = D-glyceraldehyde 3-phosphate + dihydroxyacetone phosphate</text>
        <dbReference type="Rhea" id="RHEA:14729"/>
        <dbReference type="ChEBI" id="CHEBI:32966"/>
        <dbReference type="ChEBI" id="CHEBI:57642"/>
        <dbReference type="ChEBI" id="CHEBI:59776"/>
        <dbReference type="EC" id="4.1.2.13"/>
    </reaction>
</comment>
<evidence type="ECO:0000256" key="1">
    <source>
        <dbReference type="PIRSR" id="PIRSR001359-1"/>
    </source>
</evidence>
<evidence type="ECO:0000313" key="5">
    <source>
        <dbReference type="Proteomes" id="UP000288429"/>
    </source>
</evidence>
<comment type="cofactor">
    <cofactor evidence="2 3">
        <name>Zn(2+)</name>
        <dbReference type="ChEBI" id="CHEBI:29105"/>
    </cofactor>
    <text evidence="2 3">Binds 2 Zn(2+) ions per subunit. One is catalytic and the other provides a structural contribution.</text>
</comment>
<dbReference type="Gene3D" id="3.20.20.70">
    <property type="entry name" value="Aldolase class I"/>
    <property type="match status" value="2"/>
</dbReference>
<feature type="active site" description="Proton donor" evidence="1">
    <location>
        <position position="84"/>
    </location>
</feature>
<keyword evidence="2 3" id="KW-0862">Zinc</keyword>
<evidence type="ECO:0000256" key="3">
    <source>
        <dbReference type="RuleBase" id="RU366023"/>
    </source>
</evidence>
<accession>A0A428UM64</accession>
<dbReference type="PANTHER" id="PTHR30304">
    <property type="entry name" value="D-TAGATOSE-1,6-BISPHOSPHATE ALDOLASE"/>
    <property type="match status" value="1"/>
</dbReference>
<dbReference type="UniPathway" id="UPA00109">
    <property type="reaction ID" value="UER00183"/>
</dbReference>
<dbReference type="InterPro" id="IPR050246">
    <property type="entry name" value="Class_II_FBP_aldolase"/>
</dbReference>
<dbReference type="Pfam" id="PF01116">
    <property type="entry name" value="F_bP_aldolase"/>
    <property type="match status" value="1"/>
</dbReference>
<feature type="binding site" evidence="2">
    <location>
        <position position="107"/>
    </location>
    <ligand>
        <name>Zn(2+)</name>
        <dbReference type="ChEBI" id="CHEBI:29105"/>
        <label>2</label>
    </ligand>
</feature>
<keyword evidence="3" id="KW-0324">Glycolysis</keyword>
<evidence type="ECO:0000256" key="2">
    <source>
        <dbReference type="PIRSR" id="PIRSR001359-3"/>
    </source>
</evidence>
<dbReference type="Proteomes" id="UP000288429">
    <property type="component" value="Unassembled WGS sequence"/>
</dbReference>
<dbReference type="PIRSF" id="PIRSF001359">
    <property type="entry name" value="F_bP_aldolase_II"/>
    <property type="match status" value="1"/>
</dbReference>